<proteinExistence type="predicted"/>
<gene>
    <name evidence="1" type="ORF">LTR16_006486</name>
</gene>
<dbReference type="PANTHER" id="PTHR47843:SF5">
    <property type="entry name" value="BTB_POZ DOMAIN PROTEIN"/>
    <property type="match status" value="1"/>
</dbReference>
<keyword evidence="2" id="KW-1185">Reference proteome</keyword>
<evidence type="ECO:0008006" key="3">
    <source>
        <dbReference type="Google" id="ProtNLM"/>
    </source>
</evidence>
<comment type="caution">
    <text evidence="1">The sequence shown here is derived from an EMBL/GenBank/DDBJ whole genome shotgun (WGS) entry which is preliminary data.</text>
</comment>
<reference evidence="1 2" key="1">
    <citation type="submission" date="2023-08" db="EMBL/GenBank/DDBJ databases">
        <title>Black Yeasts Isolated from many extreme environments.</title>
        <authorList>
            <person name="Coleine C."/>
            <person name="Stajich J.E."/>
            <person name="Selbmann L."/>
        </authorList>
    </citation>
    <scope>NUCLEOTIDE SEQUENCE [LARGE SCALE GENOMIC DNA]</scope>
    <source>
        <strain evidence="1 2">CCFEE 536</strain>
    </source>
</reference>
<dbReference type="PANTHER" id="PTHR47843">
    <property type="entry name" value="BTB DOMAIN-CONTAINING PROTEIN-RELATED"/>
    <property type="match status" value="1"/>
</dbReference>
<evidence type="ECO:0000313" key="1">
    <source>
        <dbReference type="EMBL" id="KAK5105858.1"/>
    </source>
</evidence>
<evidence type="ECO:0000313" key="2">
    <source>
        <dbReference type="Proteomes" id="UP001357485"/>
    </source>
</evidence>
<dbReference type="InterPro" id="IPR011333">
    <property type="entry name" value="SKP1/BTB/POZ_sf"/>
</dbReference>
<dbReference type="Gene3D" id="3.30.710.10">
    <property type="entry name" value="Potassium Channel Kv1.1, Chain A"/>
    <property type="match status" value="1"/>
</dbReference>
<protein>
    <recommendedName>
        <fullName evidence="3">BTB domain-containing protein</fullName>
    </recommendedName>
</protein>
<sequence length="222" mass="24708">MTSLFKFGETRSTGLFGVVGSSTQDETLRNIFNSGQYHDLTVVAKDGRDFKVHKNEGATSRIELPESADIVHAILGHIYGLPESACLSKPSPNPRFGGVIEEDTKTSQLFCVVRIYFAADKYDLPKLKSLAKTAYEARLYEALALDAMTVAALVYDNTPENDVGIRSETCRYVRLHLTSIMADEPARTELLNNKGLLQDLLTRLGVCMQEYRNTTAKLSYMQ</sequence>
<accession>A0ABR0KQD6</accession>
<dbReference type="EMBL" id="JAVRRA010025838">
    <property type="protein sequence ID" value="KAK5105858.1"/>
    <property type="molecule type" value="Genomic_DNA"/>
</dbReference>
<organism evidence="1 2">
    <name type="scientific">Cryomyces antarcticus</name>
    <dbReference type="NCBI Taxonomy" id="329879"/>
    <lineage>
        <taxon>Eukaryota</taxon>
        <taxon>Fungi</taxon>
        <taxon>Dikarya</taxon>
        <taxon>Ascomycota</taxon>
        <taxon>Pezizomycotina</taxon>
        <taxon>Dothideomycetes</taxon>
        <taxon>Dothideomycetes incertae sedis</taxon>
        <taxon>Cryomyces</taxon>
    </lineage>
</organism>
<dbReference type="Proteomes" id="UP001357485">
    <property type="component" value="Unassembled WGS sequence"/>
</dbReference>
<name>A0ABR0KQD6_9PEZI</name>